<dbReference type="Gene3D" id="3.30.50.10">
    <property type="entry name" value="Erythroid Transcription Factor GATA-1, subunit A"/>
    <property type="match status" value="4"/>
</dbReference>
<feature type="domain" description="GATA-type" evidence="8">
    <location>
        <begin position="666"/>
        <end position="720"/>
    </location>
</feature>
<evidence type="ECO:0000259" key="8">
    <source>
        <dbReference type="PROSITE" id="PS50114"/>
    </source>
</evidence>
<accession>A0ABY7EW16</accession>
<feature type="compositionally biased region" description="Low complexity" evidence="7">
    <location>
        <begin position="583"/>
        <end position="594"/>
    </location>
</feature>
<evidence type="ECO:0000313" key="9">
    <source>
        <dbReference type="EMBL" id="WAR14040.1"/>
    </source>
</evidence>
<dbReference type="SUPFAM" id="SSF57716">
    <property type="entry name" value="Glucocorticoid receptor-like (DNA-binding domain)"/>
    <property type="match status" value="4"/>
</dbReference>
<keyword evidence="10" id="KW-1185">Reference proteome</keyword>
<evidence type="ECO:0000256" key="3">
    <source>
        <dbReference type="ARBA" id="ARBA00022771"/>
    </source>
</evidence>
<dbReference type="SMART" id="SM00401">
    <property type="entry name" value="ZnF_GATA"/>
    <property type="match status" value="4"/>
</dbReference>
<dbReference type="PANTHER" id="PTHR10071:SF281">
    <property type="entry name" value="BOX A-BINDING FACTOR-RELATED"/>
    <property type="match status" value="1"/>
</dbReference>
<evidence type="ECO:0000256" key="2">
    <source>
        <dbReference type="ARBA" id="ARBA00022723"/>
    </source>
</evidence>
<gene>
    <name evidence="9" type="ORF">MAR_004145</name>
</gene>
<dbReference type="Pfam" id="PF00320">
    <property type="entry name" value="GATA"/>
    <property type="match status" value="4"/>
</dbReference>
<evidence type="ECO:0000313" key="10">
    <source>
        <dbReference type="Proteomes" id="UP001164746"/>
    </source>
</evidence>
<evidence type="ECO:0000256" key="1">
    <source>
        <dbReference type="ARBA" id="ARBA00004123"/>
    </source>
</evidence>
<feature type="domain" description="GATA-type" evidence="8">
    <location>
        <begin position="720"/>
        <end position="773"/>
    </location>
</feature>
<keyword evidence="5" id="KW-0539">Nucleus</keyword>
<dbReference type="PANTHER" id="PTHR10071">
    <property type="entry name" value="TRANSCRIPTION FACTOR GATA FAMILY MEMBER"/>
    <property type="match status" value="1"/>
</dbReference>
<feature type="domain" description="GATA-type" evidence="8">
    <location>
        <begin position="97"/>
        <end position="150"/>
    </location>
</feature>
<feature type="region of interest" description="Disordered" evidence="7">
    <location>
        <begin position="580"/>
        <end position="601"/>
    </location>
</feature>
<keyword evidence="4" id="KW-0862">Zinc</keyword>
<reference evidence="9" key="1">
    <citation type="submission" date="2022-11" db="EMBL/GenBank/DDBJ databases">
        <title>Centuries of genome instability and evolution in soft-shell clam transmissible cancer (bioRxiv).</title>
        <authorList>
            <person name="Hart S.F.M."/>
            <person name="Yonemitsu M.A."/>
            <person name="Giersch R.M."/>
            <person name="Beal B.F."/>
            <person name="Arriagada G."/>
            <person name="Davis B.W."/>
            <person name="Ostrander E.A."/>
            <person name="Goff S.P."/>
            <person name="Metzger M.J."/>
        </authorList>
    </citation>
    <scope>NUCLEOTIDE SEQUENCE</scope>
    <source>
        <strain evidence="9">MELC-2E11</strain>
        <tissue evidence="9">Siphon/mantle</tissue>
    </source>
</reference>
<protein>
    <submittedName>
        <fullName evidence="9">GATA3-like protein</fullName>
    </submittedName>
</protein>
<dbReference type="PRINTS" id="PR00619">
    <property type="entry name" value="GATAZNFINGER"/>
</dbReference>
<evidence type="ECO:0000256" key="6">
    <source>
        <dbReference type="PROSITE-ProRule" id="PRU00094"/>
    </source>
</evidence>
<comment type="subcellular location">
    <subcellularLocation>
        <location evidence="1">Nucleus</location>
    </subcellularLocation>
</comment>
<evidence type="ECO:0000256" key="7">
    <source>
        <dbReference type="SAM" id="MobiDB-lite"/>
    </source>
</evidence>
<organism evidence="9 10">
    <name type="scientific">Mya arenaria</name>
    <name type="common">Soft-shell clam</name>
    <dbReference type="NCBI Taxonomy" id="6604"/>
    <lineage>
        <taxon>Eukaryota</taxon>
        <taxon>Metazoa</taxon>
        <taxon>Spiralia</taxon>
        <taxon>Lophotrochozoa</taxon>
        <taxon>Mollusca</taxon>
        <taxon>Bivalvia</taxon>
        <taxon>Autobranchia</taxon>
        <taxon>Heteroconchia</taxon>
        <taxon>Euheterodonta</taxon>
        <taxon>Imparidentia</taxon>
        <taxon>Neoheterodontei</taxon>
        <taxon>Myida</taxon>
        <taxon>Myoidea</taxon>
        <taxon>Myidae</taxon>
        <taxon>Mya</taxon>
    </lineage>
</organism>
<feature type="domain" description="GATA-type" evidence="8">
    <location>
        <begin position="43"/>
        <end position="97"/>
    </location>
</feature>
<keyword evidence="3 6" id="KW-0863">Zinc-finger</keyword>
<dbReference type="InterPro" id="IPR000679">
    <property type="entry name" value="Znf_GATA"/>
</dbReference>
<name>A0ABY7EW16_MYAAR</name>
<feature type="region of interest" description="Disordered" evidence="7">
    <location>
        <begin position="645"/>
        <end position="668"/>
    </location>
</feature>
<sequence length="912" mass="100512">MPKFPPQFGNDFPSLGDNKLSASKHEEESPQDNKDTSDKPKTTKDGRECVNCGATSTPLWRRDPNGHFLCNACGLYAKMNGTNRPLTKPKKKSTAGKQSGITCTNCSSTTTTLWRRNAAGQTVCNACGLYYKLHKTDRPLKMKKDGIQTRNRKMSMKGKKNKKMNLTVSDADIFKNNLIPSFHHQNYNQTYHPSLSNYMSPMEQGYANMRDAAYMNSQYIPNAHVTTPSASSPINQSIYNYTLNNFSSSLQSSFSPVTSMGGAAMSGYSNGLMQGMTFPSSNMLSSALAHGSSYVISEDAGVEITELKLDTKHLTQMELVHNREYTGAGQRGGPDMGRLGYYGNQAGSDHQDELTAAARLYRPGNQTHSSMPAGFTEGWSLYNQFASQSSKAMFQSTFTPAGANLSTGVQLPYHSPLTPPDEDDTTLGSSHSNRNSLDFEVGSLYKQEAAKVDRYSVSPVMGTRHPSSVSQITPPNQSMSSAISPIMRTSHNMNSSISPVMVTTQAQNGSLSDSNNYLKLENSYNLLASEMRDSLKYQEEKLSRNYEAMRSSYDKSEMDFNTNQNSDMNNYTNQLNMYSKNYSPEPSKSPEGSECQFNTSPDYGRAKDELSLSAFLPTHDSPVMPKFPPQFGNDFPSLGEHKLSASKHEEVNPKGNKDTSDKPKTTKDGRECVNCAATSTPLWRRDQNGHFLCNACGLYAKMNGTNRPLTKPKKKSTTGKQSGITCSNCSSTSTTLWRRNAAGQTVCNACGLYYKLHKTDRPLKMKKDGIQTRNRKMSMKGKKNKKMNLTVSDADIFKNNLIAGFHHQNYNQTYHPSLSNYMSPMDQGYANMRDAAYMNSQYIPNAHVTTPSASSPINQSIYNYTLNNFSSSLQSSFSPVTSMGGAAMSGYSNGLMQGMTFPSSNMLSSGLA</sequence>
<dbReference type="PROSITE" id="PS00344">
    <property type="entry name" value="GATA_ZN_FINGER_1"/>
    <property type="match status" value="4"/>
</dbReference>
<keyword evidence="2" id="KW-0479">Metal-binding</keyword>
<dbReference type="EMBL" id="CP111020">
    <property type="protein sequence ID" value="WAR14040.1"/>
    <property type="molecule type" value="Genomic_DNA"/>
</dbReference>
<dbReference type="InterPro" id="IPR013088">
    <property type="entry name" value="Znf_NHR/GATA"/>
</dbReference>
<feature type="region of interest" description="Disordered" evidence="7">
    <location>
        <begin position="1"/>
        <end position="47"/>
    </location>
</feature>
<feature type="region of interest" description="Disordered" evidence="7">
    <location>
        <begin position="409"/>
        <end position="434"/>
    </location>
</feature>
<evidence type="ECO:0000256" key="4">
    <source>
        <dbReference type="ARBA" id="ARBA00022833"/>
    </source>
</evidence>
<dbReference type="InterPro" id="IPR039355">
    <property type="entry name" value="Transcription_factor_GATA"/>
</dbReference>
<dbReference type="Proteomes" id="UP001164746">
    <property type="component" value="Chromosome 9"/>
</dbReference>
<evidence type="ECO:0000256" key="5">
    <source>
        <dbReference type="ARBA" id="ARBA00023242"/>
    </source>
</evidence>
<proteinExistence type="predicted"/>
<dbReference type="CDD" id="cd00202">
    <property type="entry name" value="ZnF_GATA"/>
    <property type="match status" value="3"/>
</dbReference>
<dbReference type="PROSITE" id="PS50114">
    <property type="entry name" value="GATA_ZN_FINGER_2"/>
    <property type="match status" value="4"/>
</dbReference>
<feature type="compositionally biased region" description="Basic and acidic residues" evidence="7">
    <location>
        <begin position="23"/>
        <end position="47"/>
    </location>
</feature>